<dbReference type="GO" id="GO:0005506">
    <property type="term" value="F:iron ion binding"/>
    <property type="evidence" value="ECO:0007669"/>
    <property type="project" value="UniProtKB-ARBA"/>
</dbReference>
<keyword evidence="3" id="KW-1185">Reference proteome</keyword>
<evidence type="ECO:0000256" key="1">
    <source>
        <dbReference type="ARBA" id="ARBA00001954"/>
    </source>
</evidence>
<accession>A0A4R7B1W2</accession>
<keyword evidence="2" id="KW-0560">Oxidoreductase</keyword>
<dbReference type="PANTHER" id="PTHR20883:SF48">
    <property type="entry name" value="ECTOINE DIOXYGENASE"/>
    <property type="match status" value="1"/>
</dbReference>
<dbReference type="Proteomes" id="UP000295611">
    <property type="component" value="Unassembled WGS sequence"/>
</dbReference>
<comment type="cofactor">
    <cofactor evidence="1">
        <name>Fe(2+)</name>
        <dbReference type="ChEBI" id="CHEBI:29033"/>
    </cofactor>
</comment>
<dbReference type="EMBL" id="SNZP01000012">
    <property type="protein sequence ID" value="TDR73937.1"/>
    <property type="molecule type" value="Genomic_DNA"/>
</dbReference>
<comment type="caution">
    <text evidence="2">The sequence shown here is derived from an EMBL/GenBank/DDBJ whole genome shotgun (WGS) entry which is preliminary data.</text>
</comment>
<organism evidence="2 3">
    <name type="scientific">Paludibacterium purpuratum</name>
    <dbReference type="NCBI Taxonomy" id="1144873"/>
    <lineage>
        <taxon>Bacteria</taxon>
        <taxon>Pseudomonadati</taxon>
        <taxon>Pseudomonadota</taxon>
        <taxon>Betaproteobacteria</taxon>
        <taxon>Neisseriales</taxon>
        <taxon>Chromobacteriaceae</taxon>
        <taxon>Paludibacterium</taxon>
    </lineage>
</organism>
<sequence>MATLQHFSPTDDVVDMIGALDRDGGIVVEHFMAPEVLDRLRASLLPTLRDIPDCSGPFFGRATRRMSGLIERVPVCRELAIDPLLLRIIDAFLLPNCEAYQLNLTQAIRIGPGEKAQFLHRDGLMFRTRLPEGETMLNCMFAVDAFTADNGATCVVPGSHRWPDERLPQADEAVSAAMPAGSVLIYLGSVVHGGGANCSDSTRTGVVLSYCLGWLRQAENQYLAVPPALARTLPERLQRLLGYFVHTPNLGCVDGQDPIGWLTAGAGAVAPGRFDEFLGDIAVPE</sequence>
<evidence type="ECO:0000313" key="2">
    <source>
        <dbReference type="EMBL" id="TDR73937.1"/>
    </source>
</evidence>
<gene>
    <name evidence="2" type="ORF">DFP86_112141</name>
</gene>
<dbReference type="SUPFAM" id="SSF51197">
    <property type="entry name" value="Clavaminate synthase-like"/>
    <property type="match status" value="1"/>
</dbReference>
<protein>
    <submittedName>
        <fullName evidence="2">Ectoine hydroxylase-related dioxygenase (Phytanoyl-CoA dioxygenase family)</fullName>
    </submittedName>
</protein>
<dbReference type="Pfam" id="PF05721">
    <property type="entry name" value="PhyH"/>
    <property type="match status" value="1"/>
</dbReference>
<evidence type="ECO:0000313" key="3">
    <source>
        <dbReference type="Proteomes" id="UP000295611"/>
    </source>
</evidence>
<dbReference type="AlphaFoldDB" id="A0A4R7B1W2"/>
<dbReference type="InterPro" id="IPR008775">
    <property type="entry name" value="Phytyl_CoA_dOase-like"/>
</dbReference>
<name>A0A4R7B1W2_9NEIS</name>
<dbReference type="OrthoDB" id="9796766at2"/>
<dbReference type="GO" id="GO:0016706">
    <property type="term" value="F:2-oxoglutarate-dependent dioxygenase activity"/>
    <property type="evidence" value="ECO:0007669"/>
    <property type="project" value="UniProtKB-ARBA"/>
</dbReference>
<dbReference type="Gene3D" id="2.60.120.620">
    <property type="entry name" value="q2cbj1_9rhob like domain"/>
    <property type="match status" value="1"/>
</dbReference>
<dbReference type="PANTHER" id="PTHR20883">
    <property type="entry name" value="PHYTANOYL-COA DIOXYGENASE DOMAIN CONTAINING 1"/>
    <property type="match status" value="1"/>
</dbReference>
<proteinExistence type="predicted"/>
<dbReference type="RefSeq" id="WP_133682640.1">
    <property type="nucleotide sequence ID" value="NZ_SNZP01000012.1"/>
</dbReference>
<reference evidence="2 3" key="1">
    <citation type="submission" date="2019-03" db="EMBL/GenBank/DDBJ databases">
        <title>Genomic Encyclopedia of Type Strains, Phase III (KMG-III): the genomes of soil and plant-associated and newly described type strains.</title>
        <authorList>
            <person name="Whitman W."/>
        </authorList>
    </citation>
    <scope>NUCLEOTIDE SEQUENCE [LARGE SCALE GENOMIC DNA]</scope>
    <source>
        <strain evidence="2 3">CECT 8976</strain>
    </source>
</reference>
<keyword evidence="2" id="KW-0223">Dioxygenase</keyword>